<evidence type="ECO:0000313" key="2">
    <source>
        <dbReference type="Proteomes" id="UP001187192"/>
    </source>
</evidence>
<organism evidence="1 2">
    <name type="scientific">Ficus carica</name>
    <name type="common">Common fig</name>
    <dbReference type="NCBI Taxonomy" id="3494"/>
    <lineage>
        <taxon>Eukaryota</taxon>
        <taxon>Viridiplantae</taxon>
        <taxon>Streptophyta</taxon>
        <taxon>Embryophyta</taxon>
        <taxon>Tracheophyta</taxon>
        <taxon>Spermatophyta</taxon>
        <taxon>Magnoliopsida</taxon>
        <taxon>eudicotyledons</taxon>
        <taxon>Gunneridae</taxon>
        <taxon>Pentapetalae</taxon>
        <taxon>rosids</taxon>
        <taxon>fabids</taxon>
        <taxon>Rosales</taxon>
        <taxon>Moraceae</taxon>
        <taxon>Ficeae</taxon>
        <taxon>Ficus</taxon>
    </lineage>
</organism>
<keyword evidence="2" id="KW-1185">Reference proteome</keyword>
<sequence length="53" mass="5834">MIVGRFGAEHAVFGEGKFFLLDLGMNKKSFLIFPCYKFGKVLGSTHGVNSLSH</sequence>
<dbReference type="AlphaFoldDB" id="A0AA88IYS5"/>
<comment type="caution">
    <text evidence="1">The sequence shown here is derived from an EMBL/GenBank/DDBJ whole genome shotgun (WGS) entry which is preliminary data.</text>
</comment>
<reference evidence="1" key="1">
    <citation type="submission" date="2023-07" db="EMBL/GenBank/DDBJ databases">
        <title>draft genome sequence of fig (Ficus carica).</title>
        <authorList>
            <person name="Takahashi T."/>
            <person name="Nishimura K."/>
        </authorList>
    </citation>
    <scope>NUCLEOTIDE SEQUENCE</scope>
</reference>
<name>A0AA88IYS5_FICCA</name>
<proteinExistence type="predicted"/>
<dbReference type="EMBL" id="BTGU01000072">
    <property type="protein sequence ID" value="GMN57770.1"/>
    <property type="molecule type" value="Genomic_DNA"/>
</dbReference>
<dbReference type="Proteomes" id="UP001187192">
    <property type="component" value="Unassembled WGS sequence"/>
</dbReference>
<evidence type="ECO:0000313" key="1">
    <source>
        <dbReference type="EMBL" id="GMN57770.1"/>
    </source>
</evidence>
<protein>
    <submittedName>
        <fullName evidence="1">Uncharacterized protein</fullName>
    </submittedName>
</protein>
<accession>A0AA88IYS5</accession>
<gene>
    <name evidence="1" type="ORF">TIFTF001_026875</name>
</gene>